<accession>A0ABU2ZH92</accession>
<gene>
    <name evidence="2" type="ORF">RM533_04470</name>
</gene>
<dbReference type="RefSeq" id="WP_311339994.1">
    <property type="nucleotide sequence ID" value="NZ_JAVRHS010000002.1"/>
</dbReference>
<evidence type="ECO:0000256" key="1">
    <source>
        <dbReference type="SAM" id="SignalP"/>
    </source>
</evidence>
<organism evidence="2 3">
    <name type="scientific">Croceicoccus esteveae</name>
    <dbReference type="NCBI Taxonomy" id="3075597"/>
    <lineage>
        <taxon>Bacteria</taxon>
        <taxon>Pseudomonadati</taxon>
        <taxon>Pseudomonadota</taxon>
        <taxon>Alphaproteobacteria</taxon>
        <taxon>Sphingomonadales</taxon>
        <taxon>Erythrobacteraceae</taxon>
        <taxon>Croceicoccus</taxon>
    </lineage>
</organism>
<evidence type="ECO:0000313" key="2">
    <source>
        <dbReference type="EMBL" id="MDT0575433.1"/>
    </source>
</evidence>
<feature type="chain" id="PRO_5046080615" evidence="1">
    <location>
        <begin position="20"/>
        <end position="139"/>
    </location>
</feature>
<dbReference type="Proteomes" id="UP001259803">
    <property type="component" value="Unassembled WGS sequence"/>
</dbReference>
<keyword evidence="1" id="KW-0732">Signal</keyword>
<dbReference type="PROSITE" id="PS51257">
    <property type="entry name" value="PROKAR_LIPOPROTEIN"/>
    <property type="match status" value="1"/>
</dbReference>
<proteinExistence type="predicted"/>
<evidence type="ECO:0000313" key="3">
    <source>
        <dbReference type="Proteomes" id="UP001259803"/>
    </source>
</evidence>
<reference evidence="2 3" key="1">
    <citation type="submission" date="2023-09" db="EMBL/GenBank/DDBJ databases">
        <authorList>
            <person name="Rey-Velasco X."/>
        </authorList>
    </citation>
    <scope>NUCLEOTIDE SEQUENCE [LARGE SCALE GENOMIC DNA]</scope>
    <source>
        <strain evidence="2 3">F390</strain>
    </source>
</reference>
<dbReference type="EMBL" id="JAVRHS010000002">
    <property type="protein sequence ID" value="MDT0575433.1"/>
    <property type="molecule type" value="Genomic_DNA"/>
</dbReference>
<keyword evidence="3" id="KW-1185">Reference proteome</keyword>
<feature type="signal peptide" evidence="1">
    <location>
        <begin position="1"/>
        <end position="19"/>
    </location>
</feature>
<sequence>MFRNAALGVLLLPVIAACAGPIATATTTPGAPSPAPDVAVLPPVQPVTRFRPARIMNAAGLTGIIGADAGALVRQFGTPRLDVWEDDARKLQFAGRACTLDVFLYPPSPNATERATYVEARRSDGKDVDRAACAKALRR</sequence>
<protein>
    <submittedName>
        <fullName evidence="2">Uncharacterized protein</fullName>
    </submittedName>
</protein>
<name>A0ABU2ZH92_9SPHN</name>
<comment type="caution">
    <text evidence="2">The sequence shown here is derived from an EMBL/GenBank/DDBJ whole genome shotgun (WGS) entry which is preliminary data.</text>
</comment>